<comment type="caution">
    <text evidence="3">The sequence shown here is derived from an EMBL/GenBank/DDBJ whole genome shotgun (WGS) entry which is preliminary data.</text>
</comment>
<comment type="similarity">
    <text evidence="1">Belongs to the GAMAD family.</text>
</comment>
<accession>A0AAD1Y7H2</accession>
<evidence type="ECO:0000259" key="2">
    <source>
        <dbReference type="SMART" id="SM00960"/>
    </source>
</evidence>
<dbReference type="Gene3D" id="3.30.450.30">
    <property type="entry name" value="Dynein light chain 2a, cytoplasmic"/>
    <property type="match status" value="1"/>
</dbReference>
<proteinExistence type="inferred from homology"/>
<dbReference type="Pfam" id="PF03259">
    <property type="entry name" value="Robl_LC7"/>
    <property type="match status" value="1"/>
</dbReference>
<dbReference type="InterPro" id="IPR004942">
    <property type="entry name" value="Roadblock/LAMTOR2_dom"/>
</dbReference>
<gene>
    <name evidence="3" type="ORF">ECRASSUSDP1_LOCUS25857</name>
</gene>
<name>A0AAD1Y7H2_EUPCR</name>
<keyword evidence="4" id="KW-1185">Reference proteome</keyword>
<sequence length="122" mass="13605">MASQEIEGTLSGLLSEPGVEGYIVINYDGIPVRSFPENNELSVQYAALIADLVAKTKATLKQLDPSDSEFTYLRMRTKNEKEVIVTNQIINGCEYILITLHSCKFSKDEEEKKEDGDGEDDV</sequence>
<dbReference type="Proteomes" id="UP001295684">
    <property type="component" value="Unassembled WGS sequence"/>
</dbReference>
<reference evidence="3" key="1">
    <citation type="submission" date="2023-07" db="EMBL/GenBank/DDBJ databases">
        <authorList>
            <consortium name="AG Swart"/>
            <person name="Singh M."/>
            <person name="Singh A."/>
            <person name="Seah K."/>
            <person name="Emmerich C."/>
        </authorList>
    </citation>
    <scope>NUCLEOTIDE SEQUENCE</scope>
    <source>
        <strain evidence="3">DP1</strain>
    </source>
</reference>
<feature type="domain" description="Roadblock/LAMTOR2" evidence="2">
    <location>
        <begin position="6"/>
        <end position="101"/>
    </location>
</feature>
<protein>
    <recommendedName>
        <fullName evidence="2">Roadblock/LAMTOR2 domain-containing protein</fullName>
    </recommendedName>
</protein>
<dbReference type="PANTHER" id="PTHR10779">
    <property type="entry name" value="DYNEIN LIGHT CHAIN ROADBLOCK"/>
    <property type="match status" value="1"/>
</dbReference>
<dbReference type="SUPFAM" id="SSF103196">
    <property type="entry name" value="Roadblock/LC7 domain"/>
    <property type="match status" value="1"/>
</dbReference>
<evidence type="ECO:0000313" key="4">
    <source>
        <dbReference type="Proteomes" id="UP001295684"/>
    </source>
</evidence>
<evidence type="ECO:0000313" key="3">
    <source>
        <dbReference type="EMBL" id="CAI2384332.1"/>
    </source>
</evidence>
<organism evidence="3 4">
    <name type="scientific">Euplotes crassus</name>
    <dbReference type="NCBI Taxonomy" id="5936"/>
    <lineage>
        <taxon>Eukaryota</taxon>
        <taxon>Sar</taxon>
        <taxon>Alveolata</taxon>
        <taxon>Ciliophora</taxon>
        <taxon>Intramacronucleata</taxon>
        <taxon>Spirotrichea</taxon>
        <taxon>Hypotrichia</taxon>
        <taxon>Euplotida</taxon>
        <taxon>Euplotidae</taxon>
        <taxon>Moneuplotes</taxon>
    </lineage>
</organism>
<dbReference type="AlphaFoldDB" id="A0AAD1Y7H2"/>
<dbReference type="SMART" id="SM00960">
    <property type="entry name" value="Robl_LC7"/>
    <property type="match status" value="1"/>
</dbReference>
<dbReference type="EMBL" id="CAMPGE010026657">
    <property type="protein sequence ID" value="CAI2384332.1"/>
    <property type="molecule type" value="Genomic_DNA"/>
</dbReference>
<evidence type="ECO:0000256" key="1">
    <source>
        <dbReference type="ARBA" id="ARBA00007191"/>
    </source>
</evidence>